<feature type="domain" description="PAS" evidence="9">
    <location>
        <begin position="503"/>
        <end position="530"/>
    </location>
</feature>
<keyword evidence="5" id="KW-0418">Kinase</keyword>
<comment type="catalytic activity">
    <reaction evidence="1">
        <text>ATP + protein L-histidine = ADP + protein N-phospho-L-histidine.</text>
        <dbReference type="EC" id="2.7.13.3"/>
    </reaction>
</comment>
<evidence type="ECO:0000256" key="7">
    <source>
        <dbReference type="SAM" id="Coils"/>
    </source>
</evidence>
<evidence type="ECO:0000256" key="6">
    <source>
        <dbReference type="ARBA" id="ARBA00022840"/>
    </source>
</evidence>
<dbReference type="PANTHER" id="PTHR44936">
    <property type="entry name" value="SENSOR PROTEIN CREC"/>
    <property type="match status" value="1"/>
</dbReference>
<dbReference type="Pfam" id="PF22673">
    <property type="entry name" value="MCP-like_PDC_1"/>
    <property type="match status" value="1"/>
</dbReference>
<gene>
    <name evidence="10" type="ORF">KDN34_07950</name>
</gene>
<dbReference type="NCBIfam" id="TIGR00229">
    <property type="entry name" value="sensory_box"/>
    <property type="match status" value="1"/>
</dbReference>
<accession>A0ABX7YZ52</accession>
<feature type="transmembrane region" description="Helical" evidence="8">
    <location>
        <begin position="26"/>
        <end position="47"/>
    </location>
</feature>
<evidence type="ECO:0000256" key="1">
    <source>
        <dbReference type="ARBA" id="ARBA00000085"/>
    </source>
</evidence>
<dbReference type="CDD" id="cd00130">
    <property type="entry name" value="PAS"/>
    <property type="match status" value="1"/>
</dbReference>
<organism evidence="10 11">
    <name type="scientific">Shewanella yunxiaonensis</name>
    <dbReference type="NCBI Taxonomy" id="2829809"/>
    <lineage>
        <taxon>Bacteria</taxon>
        <taxon>Pseudomonadati</taxon>
        <taxon>Pseudomonadota</taxon>
        <taxon>Gammaproteobacteria</taxon>
        <taxon>Alteromonadales</taxon>
        <taxon>Shewanellaceae</taxon>
        <taxon>Shewanella</taxon>
    </lineage>
</organism>
<evidence type="ECO:0000313" key="10">
    <source>
        <dbReference type="EMBL" id="QUN07331.1"/>
    </source>
</evidence>
<evidence type="ECO:0000256" key="4">
    <source>
        <dbReference type="ARBA" id="ARBA00022741"/>
    </source>
</evidence>
<dbReference type="Gene3D" id="3.30.450.20">
    <property type="entry name" value="PAS domain"/>
    <property type="match status" value="2"/>
</dbReference>
<keyword evidence="7" id="KW-0175">Coiled coil</keyword>
<dbReference type="InterPro" id="IPR036890">
    <property type="entry name" value="HATPase_C_sf"/>
</dbReference>
<dbReference type="InterPro" id="IPR050980">
    <property type="entry name" value="2C_sensor_his_kinase"/>
</dbReference>
<reference evidence="10 11" key="1">
    <citation type="submission" date="2021-04" db="EMBL/GenBank/DDBJ databases">
        <title>Novel species identification of genus Shewanella.</title>
        <authorList>
            <person name="Liu G."/>
        </authorList>
    </citation>
    <scope>NUCLEOTIDE SEQUENCE [LARGE SCALE GENOMIC DNA]</scope>
    <source>
        <strain evidence="10 11">FJAT-54481</strain>
    </source>
</reference>
<dbReference type="SUPFAM" id="SSF55785">
    <property type="entry name" value="PYP-like sensor domain (PAS domain)"/>
    <property type="match status" value="1"/>
</dbReference>
<dbReference type="InterPro" id="IPR035965">
    <property type="entry name" value="PAS-like_dom_sf"/>
</dbReference>
<keyword evidence="4" id="KW-0547">Nucleotide-binding</keyword>
<dbReference type="Pfam" id="PF08448">
    <property type="entry name" value="PAS_4"/>
    <property type="match status" value="1"/>
</dbReference>
<feature type="transmembrane region" description="Helical" evidence="8">
    <location>
        <begin position="380"/>
        <end position="404"/>
    </location>
</feature>
<evidence type="ECO:0000256" key="5">
    <source>
        <dbReference type="ARBA" id="ARBA00022777"/>
    </source>
</evidence>
<name>A0ABX7YZ52_9GAMM</name>
<dbReference type="Gene3D" id="3.30.565.10">
    <property type="entry name" value="Histidine kinase-like ATPase, C-terminal domain"/>
    <property type="match status" value="1"/>
</dbReference>
<keyword evidence="3" id="KW-0808">Transferase</keyword>
<evidence type="ECO:0000256" key="3">
    <source>
        <dbReference type="ARBA" id="ARBA00022679"/>
    </source>
</evidence>
<dbReference type="PANTHER" id="PTHR44936:SF10">
    <property type="entry name" value="SENSOR PROTEIN RSTB"/>
    <property type="match status" value="1"/>
</dbReference>
<evidence type="ECO:0000259" key="9">
    <source>
        <dbReference type="PROSITE" id="PS50112"/>
    </source>
</evidence>
<dbReference type="Proteomes" id="UP000679575">
    <property type="component" value="Chromosome"/>
</dbReference>
<feature type="coiled-coil region" evidence="7">
    <location>
        <begin position="597"/>
        <end position="659"/>
    </location>
</feature>
<dbReference type="RefSeq" id="WP_212596332.1">
    <property type="nucleotide sequence ID" value="NZ_CP073587.1"/>
</dbReference>
<dbReference type="EC" id="2.7.13.3" evidence="2"/>
<keyword evidence="8" id="KW-0472">Membrane</keyword>
<sequence>MTQLPTFKFSGNTRHLWRNSLSAKFVWVQLFIAFIIIASTIGVFWLIQRDQLLQQQQELNRTYGQVVISRLQEISGIYEAIAVSMAGVAGQYLQQPQQLQELQKVIPALLDRKHPNDLLAGGGIWPEPRDENTLSSKSLFWFRDTNNTLIQTTDYNRNAVTPYHNEEWYRPTHLYPANVAFWSPAYRDPVTGTAMVTASVPIRADHRFIGAATIDISLAGINELFHGLSRDLSGYIIALDYRNQLLSLPQGLQQHLQITPSQVNDIQILSAKIPAFSVFKSALQTADDAIIVQAQKHPLFTEQQLRKLPSLINDPNKLMQAIVQNGPQHWPKAAELVDLVEIQHDPLLGEDALVSVFLMPDTFWKILVVTPLSQLHHNAYLLAGKVGLFLVIIQLLAMLLLSLIQKRIFIAPITKMASTLKMQNLAELELLQNTRHDEFGELAGSFLERVRQLETEMSGLYAENLALEQQLQVQESAQIKLLNLTEQLGALQKFSQHIIHMKDLNGGYIWVNDKYCELLGREREQLLGHTDQQIFPALEFPLTVQHEQRVLQSRAPFSAEEPLHIHHGGNRPFFVTRFPLKNELGEINGIGAIGFDLSGVKRSEVQLQGEIDKLQQQLDALLQQIQQQKMQQRYFAKEKQLANQQEHQLQQEIERLHHLEQPLPRLLTLLISTLSKRLDQLSAALYHHASDEAIPLALQQAEALRHLLPLVNYQRNEIQSLAIAEFFDDLLIFMAPELATVEVLIEVDKDLRLLAAGKSWQHLIVFYRLISNIANDAFPTSQHDKQLRIALTENNGHVLIRLTDNGNGMTQSQVAAIQQQWQQHSTNGTLATVYHYLNTQLNGALSLACAPTKGCCITIQLPAIQPE</sequence>
<evidence type="ECO:0000256" key="8">
    <source>
        <dbReference type="SAM" id="Phobius"/>
    </source>
</evidence>
<dbReference type="CDD" id="cd12913">
    <property type="entry name" value="PDC1_MCP_like"/>
    <property type="match status" value="1"/>
</dbReference>
<keyword evidence="11" id="KW-1185">Reference proteome</keyword>
<dbReference type="InterPro" id="IPR013656">
    <property type="entry name" value="PAS_4"/>
</dbReference>
<dbReference type="InterPro" id="IPR003594">
    <property type="entry name" value="HATPase_dom"/>
</dbReference>
<dbReference type="PROSITE" id="PS50112">
    <property type="entry name" value="PAS"/>
    <property type="match status" value="1"/>
</dbReference>
<dbReference type="SUPFAM" id="SSF55874">
    <property type="entry name" value="ATPase domain of HSP90 chaperone/DNA topoisomerase II/histidine kinase"/>
    <property type="match status" value="1"/>
</dbReference>
<dbReference type="EMBL" id="CP073587">
    <property type="protein sequence ID" value="QUN07331.1"/>
    <property type="molecule type" value="Genomic_DNA"/>
</dbReference>
<dbReference type="SMART" id="SM00091">
    <property type="entry name" value="PAS"/>
    <property type="match status" value="1"/>
</dbReference>
<protein>
    <recommendedName>
        <fullName evidence="2">histidine kinase</fullName>
        <ecNumber evidence="2">2.7.13.3</ecNumber>
    </recommendedName>
</protein>
<evidence type="ECO:0000313" key="11">
    <source>
        <dbReference type="Proteomes" id="UP000679575"/>
    </source>
</evidence>
<dbReference type="Pfam" id="PF02518">
    <property type="entry name" value="HATPase_c"/>
    <property type="match status" value="1"/>
</dbReference>
<keyword evidence="6" id="KW-0067">ATP-binding</keyword>
<dbReference type="InterPro" id="IPR000014">
    <property type="entry name" value="PAS"/>
</dbReference>
<evidence type="ECO:0000256" key="2">
    <source>
        <dbReference type="ARBA" id="ARBA00012438"/>
    </source>
</evidence>
<keyword evidence="8" id="KW-1133">Transmembrane helix</keyword>
<keyword evidence="8" id="KW-0812">Transmembrane</keyword>
<proteinExistence type="predicted"/>